<dbReference type="Pfam" id="PF07963">
    <property type="entry name" value="N_methyl"/>
    <property type="match status" value="1"/>
</dbReference>
<dbReference type="GO" id="GO:0043683">
    <property type="term" value="P:type IV pilus assembly"/>
    <property type="evidence" value="ECO:0007669"/>
    <property type="project" value="InterPro"/>
</dbReference>
<dbReference type="SUPFAM" id="SSF54523">
    <property type="entry name" value="Pili subunits"/>
    <property type="match status" value="1"/>
</dbReference>
<gene>
    <name evidence="2" type="primary">pilE1</name>
    <name evidence="2" type="ORF">Tchar_01193</name>
</gene>
<dbReference type="Pfam" id="PF16732">
    <property type="entry name" value="ComP_DUS"/>
    <property type="match status" value="1"/>
</dbReference>
<proteinExistence type="predicted"/>
<evidence type="ECO:0000313" key="2">
    <source>
        <dbReference type="EMBL" id="TSE34689.1"/>
    </source>
</evidence>
<accession>A0A554XFZ5</accession>
<dbReference type="AlphaFoldDB" id="A0A554XFZ5"/>
<evidence type="ECO:0000256" key="1">
    <source>
        <dbReference type="SAM" id="Phobius"/>
    </source>
</evidence>
<dbReference type="InterPro" id="IPR012902">
    <property type="entry name" value="N_methyl_site"/>
</dbReference>
<sequence>MNTRGFTLIEVMIVVAIVGILTAIAYPSYQRYVLKSHRTAAQSCLTELSTWMERYYGANMTYSGAALPALACRNDLSSRYTFSFGSGPTATTYTIQAVPIGSQVPDGCGTLAINQAGVRTAAASGCW</sequence>
<keyword evidence="3" id="KW-1185">Reference proteome</keyword>
<comment type="caution">
    <text evidence="2">The sequence shown here is derived from an EMBL/GenBank/DDBJ whole genome shotgun (WGS) entry which is preliminary data.</text>
</comment>
<keyword evidence="1" id="KW-0472">Membrane</keyword>
<dbReference type="EMBL" id="VJON01000015">
    <property type="protein sequence ID" value="TSE34689.1"/>
    <property type="molecule type" value="Genomic_DNA"/>
</dbReference>
<dbReference type="PANTHER" id="PTHR30093">
    <property type="entry name" value="GENERAL SECRETION PATHWAY PROTEIN G"/>
    <property type="match status" value="1"/>
</dbReference>
<dbReference type="Gene3D" id="3.30.700.10">
    <property type="entry name" value="Glycoprotein, Type 4 Pilin"/>
    <property type="match status" value="1"/>
</dbReference>
<dbReference type="PROSITE" id="PS00409">
    <property type="entry name" value="PROKAR_NTER_METHYL"/>
    <property type="match status" value="1"/>
</dbReference>
<dbReference type="OrthoDB" id="8592370at2"/>
<dbReference type="Proteomes" id="UP000318294">
    <property type="component" value="Unassembled WGS sequence"/>
</dbReference>
<feature type="transmembrane region" description="Helical" evidence="1">
    <location>
        <begin position="6"/>
        <end position="29"/>
    </location>
</feature>
<dbReference type="InterPro" id="IPR045584">
    <property type="entry name" value="Pilin-like"/>
</dbReference>
<name>A0A554XFZ5_9BURK</name>
<evidence type="ECO:0000313" key="3">
    <source>
        <dbReference type="Proteomes" id="UP000318294"/>
    </source>
</evidence>
<protein>
    <submittedName>
        <fullName evidence="2">Fimbrial protein</fullName>
    </submittedName>
</protein>
<keyword evidence="1" id="KW-0812">Transmembrane</keyword>
<dbReference type="PANTHER" id="PTHR30093:SF47">
    <property type="entry name" value="TYPE IV PILUS NON-CORE MINOR PILIN PILE"/>
    <property type="match status" value="1"/>
</dbReference>
<dbReference type="NCBIfam" id="TIGR02532">
    <property type="entry name" value="IV_pilin_GFxxxE"/>
    <property type="match status" value="1"/>
</dbReference>
<dbReference type="RefSeq" id="WP_144328162.1">
    <property type="nucleotide sequence ID" value="NZ_VJON01000015.1"/>
</dbReference>
<dbReference type="InterPro" id="IPR031982">
    <property type="entry name" value="PilE-like"/>
</dbReference>
<keyword evidence="1" id="KW-1133">Transmembrane helix</keyword>
<reference evidence="2 3" key="1">
    <citation type="submission" date="2019-07" db="EMBL/GenBank/DDBJ databases">
        <title>Tepidimonas charontis SPSP-6 draft genome.</title>
        <authorList>
            <person name="Da Costa M.S."/>
            <person name="Froufe H.J.C."/>
            <person name="Egas C."/>
            <person name="Albuquerque L."/>
        </authorList>
    </citation>
    <scope>NUCLEOTIDE SEQUENCE [LARGE SCALE GENOMIC DNA]</scope>
    <source>
        <strain evidence="2 3">SPSP-6</strain>
    </source>
</reference>
<organism evidence="2 3">
    <name type="scientific">Tepidimonas charontis</name>
    <dbReference type="NCBI Taxonomy" id="2267262"/>
    <lineage>
        <taxon>Bacteria</taxon>
        <taxon>Pseudomonadati</taxon>
        <taxon>Pseudomonadota</taxon>
        <taxon>Betaproteobacteria</taxon>
        <taxon>Burkholderiales</taxon>
        <taxon>Tepidimonas</taxon>
    </lineage>
</organism>